<dbReference type="STRING" id="933084.A0A067Q342"/>
<accession>A0A067Q342</accession>
<gene>
    <name evidence="2" type="ORF">JAAARDRAFT_69977</name>
</gene>
<sequence>MATTSNKLDVAHEIKLDHDNVRDLWSRFQASSDKNERAVLANTLVREMAVHGDAEEVSIYNDYSNLGLGGEVEHNKEEHAEIKKLVDRADSASINHSEYDAVVGKAVNAFLTHAGEEENDQLNKIRTKLSPEDNHKLAVQFLKARKMVPTRPHPAAPQTGGAAQKAAGAFGSLHDKVVEKVGGRDFAPLKYQHPHVNSL</sequence>
<organism evidence="2 3">
    <name type="scientific">Jaapia argillacea MUCL 33604</name>
    <dbReference type="NCBI Taxonomy" id="933084"/>
    <lineage>
        <taxon>Eukaryota</taxon>
        <taxon>Fungi</taxon>
        <taxon>Dikarya</taxon>
        <taxon>Basidiomycota</taxon>
        <taxon>Agaricomycotina</taxon>
        <taxon>Agaricomycetes</taxon>
        <taxon>Agaricomycetidae</taxon>
        <taxon>Jaapiales</taxon>
        <taxon>Jaapiaceae</taxon>
        <taxon>Jaapia</taxon>
    </lineage>
</organism>
<dbReference type="OrthoDB" id="9983919at2759"/>
<name>A0A067Q342_9AGAM</name>
<dbReference type="InterPro" id="IPR012312">
    <property type="entry name" value="Hemerythrin-like"/>
</dbReference>
<dbReference type="HOGENOM" id="CLU_079417_1_0_1"/>
<proteinExistence type="predicted"/>
<evidence type="ECO:0000313" key="2">
    <source>
        <dbReference type="EMBL" id="KDQ57006.1"/>
    </source>
</evidence>
<protein>
    <recommendedName>
        <fullName evidence="1">Hemerythrin-like domain-containing protein</fullName>
    </recommendedName>
</protein>
<dbReference type="InParanoid" id="A0A067Q342"/>
<dbReference type="PANTHER" id="PTHR35585">
    <property type="entry name" value="HHE DOMAIN PROTEIN (AFU_ORTHOLOGUE AFUA_4G00730)"/>
    <property type="match status" value="1"/>
</dbReference>
<evidence type="ECO:0000313" key="3">
    <source>
        <dbReference type="Proteomes" id="UP000027265"/>
    </source>
</evidence>
<keyword evidence="3" id="KW-1185">Reference proteome</keyword>
<dbReference type="PANTHER" id="PTHR35585:SF1">
    <property type="entry name" value="HHE DOMAIN PROTEIN (AFU_ORTHOLOGUE AFUA_4G00730)"/>
    <property type="match status" value="1"/>
</dbReference>
<dbReference type="Proteomes" id="UP000027265">
    <property type="component" value="Unassembled WGS sequence"/>
</dbReference>
<dbReference type="AlphaFoldDB" id="A0A067Q342"/>
<reference evidence="3" key="1">
    <citation type="journal article" date="2014" name="Proc. Natl. Acad. Sci. U.S.A.">
        <title>Extensive sampling of basidiomycete genomes demonstrates inadequacy of the white-rot/brown-rot paradigm for wood decay fungi.</title>
        <authorList>
            <person name="Riley R."/>
            <person name="Salamov A.A."/>
            <person name="Brown D.W."/>
            <person name="Nagy L.G."/>
            <person name="Floudas D."/>
            <person name="Held B.W."/>
            <person name="Levasseur A."/>
            <person name="Lombard V."/>
            <person name="Morin E."/>
            <person name="Otillar R."/>
            <person name="Lindquist E.A."/>
            <person name="Sun H."/>
            <person name="LaButti K.M."/>
            <person name="Schmutz J."/>
            <person name="Jabbour D."/>
            <person name="Luo H."/>
            <person name="Baker S.E."/>
            <person name="Pisabarro A.G."/>
            <person name="Walton J.D."/>
            <person name="Blanchette R.A."/>
            <person name="Henrissat B."/>
            <person name="Martin F."/>
            <person name="Cullen D."/>
            <person name="Hibbett D.S."/>
            <person name="Grigoriev I.V."/>
        </authorList>
    </citation>
    <scope>NUCLEOTIDE SEQUENCE [LARGE SCALE GENOMIC DNA]</scope>
    <source>
        <strain evidence="3">MUCL 33604</strain>
    </source>
</reference>
<dbReference type="Pfam" id="PF01814">
    <property type="entry name" value="Hemerythrin"/>
    <property type="match status" value="1"/>
</dbReference>
<feature type="domain" description="Hemerythrin-like" evidence="1">
    <location>
        <begin position="11"/>
        <end position="120"/>
    </location>
</feature>
<evidence type="ECO:0000259" key="1">
    <source>
        <dbReference type="Pfam" id="PF01814"/>
    </source>
</evidence>
<dbReference type="EMBL" id="KL197720">
    <property type="protein sequence ID" value="KDQ57006.1"/>
    <property type="molecule type" value="Genomic_DNA"/>
</dbReference>